<dbReference type="InterPro" id="IPR004161">
    <property type="entry name" value="EFTu-like_2"/>
</dbReference>
<reference evidence="7 8" key="1">
    <citation type="submission" date="2011-09" db="EMBL/GenBank/DDBJ databases">
        <authorList>
            <person name="Weinstock G."/>
            <person name="Sodergren E."/>
            <person name="Clifton S."/>
            <person name="Fulton L."/>
            <person name="Fulton B."/>
            <person name="Courtney L."/>
            <person name="Fronick C."/>
            <person name="Harrison M."/>
            <person name="Strong C."/>
            <person name="Farmer C."/>
            <person name="Delahaunty K."/>
            <person name="Markovic C."/>
            <person name="Hall O."/>
            <person name="Minx P."/>
            <person name="Tomlinson C."/>
            <person name="Mitreva M."/>
            <person name="Hou S."/>
            <person name="Chen J."/>
            <person name="Wollam A."/>
            <person name="Pepin K.H."/>
            <person name="Johnson M."/>
            <person name="Bhonagiri V."/>
            <person name="Zhang X."/>
            <person name="Suruliraj S."/>
            <person name="Warren W."/>
            <person name="Chinwalla A."/>
            <person name="Mardis E.R."/>
            <person name="Wilson R.K."/>
        </authorList>
    </citation>
    <scope>NUCLEOTIDE SEQUENCE [LARGE SCALE GENOMIC DNA]</scope>
    <source>
        <strain evidence="7 8">F0435</strain>
    </source>
</reference>
<dbReference type="FunFam" id="2.40.30.10:FF:000016">
    <property type="entry name" value="GTP-binding protein TypA"/>
    <property type="match status" value="1"/>
</dbReference>
<evidence type="ECO:0000259" key="6">
    <source>
        <dbReference type="SMART" id="SM00838"/>
    </source>
</evidence>
<dbReference type="Pfam" id="PF21018">
    <property type="entry name" value="BipA_C"/>
    <property type="match status" value="1"/>
</dbReference>
<dbReference type="GO" id="GO:0009409">
    <property type="term" value="P:response to cold"/>
    <property type="evidence" value="ECO:0007669"/>
    <property type="project" value="UniProtKB-ARBA"/>
</dbReference>
<organism evidence="7 8">
    <name type="scientific">Lentilactobacillus kisonensis F0435</name>
    <dbReference type="NCBI Taxonomy" id="797516"/>
    <lineage>
        <taxon>Bacteria</taxon>
        <taxon>Bacillati</taxon>
        <taxon>Bacillota</taxon>
        <taxon>Bacilli</taxon>
        <taxon>Lactobacillales</taxon>
        <taxon>Lactobacillaceae</taxon>
        <taxon>Lentilactobacillus</taxon>
    </lineage>
</organism>
<dbReference type="CDD" id="cd16263">
    <property type="entry name" value="BipA_III"/>
    <property type="match status" value="1"/>
</dbReference>
<proteinExistence type="predicted"/>
<dbReference type="InterPro" id="IPR035651">
    <property type="entry name" value="BipA_V"/>
</dbReference>
<dbReference type="Pfam" id="PF14492">
    <property type="entry name" value="EFG_III"/>
    <property type="match status" value="1"/>
</dbReference>
<comment type="caution">
    <text evidence="7">The sequence shown here is derived from an EMBL/GenBank/DDBJ whole genome shotgun (WGS) entry which is preliminary data.</text>
</comment>
<keyword evidence="2" id="KW-0648">Protein biosynthesis</keyword>
<dbReference type="CDD" id="cd03691">
    <property type="entry name" value="BipA_TypA_II"/>
    <property type="match status" value="1"/>
</dbReference>
<dbReference type="PATRIC" id="fig|797516.3.peg.304"/>
<dbReference type="Gene3D" id="2.40.30.10">
    <property type="entry name" value="Translation factors"/>
    <property type="match status" value="1"/>
</dbReference>
<sequence length="442" mass="49520">MNGTSSYDSEISKQEHTMKPIFDTIIKNIPAPIDNSDEPLQFQVAMLDYNDFVGRIGIGRIFRGTIKVGDNVTVMKLDGSKQNFRVTKLMGFFGLKKEDIQQAKAGDLIAVSGMEDINVGETVVDPKDPEPLPILRIDAPTLQMTFGTNTSPFAGQDGKFVTARQLEDRLKRELHTDVSLRVEDTDNPGSWIVSGRGELHLSILIETLRREGFELQASRPEVIYREVDGQMCEPFESVQIDTPDEYTGSIIDTLSQRKGEMQNMETTDNGQTRLTFLAPSRGLIGYSTEFLSMTRGYGILNHTFEKYMPVIKGWNPGRKKGTLVSMNAGKATTYAMMGIESRGTLLIDPGTEVYEGMIVGENNRENDITVNITKGKNLTNVRAAGSDDMARIKTPTHLSLEESLEFLNEDELCEVTPHFVRLRKKILNSNSREKEAKRRKHN</sequence>
<dbReference type="InterPro" id="IPR009000">
    <property type="entry name" value="Transl_B-barrel_sf"/>
</dbReference>
<dbReference type="FunFam" id="3.30.70.240:FF:000002">
    <property type="entry name" value="GTP-binding protein TypA"/>
    <property type="match status" value="1"/>
</dbReference>
<dbReference type="GO" id="GO:0006412">
    <property type="term" value="P:translation"/>
    <property type="evidence" value="ECO:0007669"/>
    <property type="project" value="UniProtKB-KW"/>
</dbReference>
<dbReference type="CDD" id="cd03710">
    <property type="entry name" value="BipA_TypA_C"/>
    <property type="match status" value="1"/>
</dbReference>
<dbReference type="InterPro" id="IPR041095">
    <property type="entry name" value="EFG_II"/>
</dbReference>
<dbReference type="HOGENOM" id="CLU_017016_4_1_9"/>
<dbReference type="SMART" id="SM00838">
    <property type="entry name" value="EFG_C"/>
    <property type="match status" value="1"/>
</dbReference>
<dbReference type="SUPFAM" id="SSF50447">
    <property type="entry name" value="Translation proteins"/>
    <property type="match status" value="1"/>
</dbReference>
<evidence type="ECO:0000313" key="8">
    <source>
        <dbReference type="Proteomes" id="UP000005025"/>
    </source>
</evidence>
<dbReference type="GO" id="GO:0005525">
    <property type="term" value="F:GTP binding"/>
    <property type="evidence" value="ECO:0007669"/>
    <property type="project" value="UniProtKB-KW"/>
</dbReference>
<evidence type="ECO:0000256" key="4">
    <source>
        <dbReference type="ARBA" id="ARBA00035722"/>
    </source>
</evidence>
<protein>
    <recommendedName>
        <fullName evidence="4">50S ribosomal subunit assembly factor BipA</fullName>
    </recommendedName>
</protein>
<name>H1LCM8_9LACO</name>
<dbReference type="Pfam" id="PF03144">
    <property type="entry name" value="GTP_EFTU_D2"/>
    <property type="match status" value="1"/>
</dbReference>
<dbReference type="Gene3D" id="3.30.70.870">
    <property type="entry name" value="Elongation Factor G (Translational Gtpase), domain 3"/>
    <property type="match status" value="1"/>
</dbReference>
<dbReference type="EMBL" id="AGRJ01000031">
    <property type="protein sequence ID" value="EHO54007.1"/>
    <property type="molecule type" value="Genomic_DNA"/>
</dbReference>
<gene>
    <name evidence="7" type="ORF">HMPREF9104_00341</name>
</gene>
<keyword evidence="3" id="KW-0342">GTP-binding</keyword>
<dbReference type="Pfam" id="PF00679">
    <property type="entry name" value="EFG_C"/>
    <property type="match status" value="1"/>
</dbReference>
<evidence type="ECO:0000256" key="2">
    <source>
        <dbReference type="ARBA" id="ARBA00022917"/>
    </source>
</evidence>
<accession>H1LCM8</accession>
<dbReference type="GO" id="GO:0005737">
    <property type="term" value="C:cytoplasm"/>
    <property type="evidence" value="ECO:0007669"/>
    <property type="project" value="UniProtKB-ARBA"/>
</dbReference>
<dbReference type="FunFam" id="2.40.50.250:FF:000001">
    <property type="entry name" value="GTP-binding protein TypA"/>
    <property type="match status" value="1"/>
</dbReference>
<dbReference type="GO" id="GO:0042254">
    <property type="term" value="P:ribosome biogenesis"/>
    <property type="evidence" value="ECO:0007669"/>
    <property type="project" value="UniProtKB-ARBA"/>
</dbReference>
<evidence type="ECO:0000313" key="7">
    <source>
        <dbReference type="EMBL" id="EHO54007.1"/>
    </source>
</evidence>
<dbReference type="AlphaFoldDB" id="H1LCM8"/>
<dbReference type="Gene3D" id="3.30.70.240">
    <property type="match status" value="1"/>
</dbReference>
<feature type="domain" description="Elongation factor EFG" evidence="6">
    <location>
        <begin position="230"/>
        <end position="318"/>
    </location>
</feature>
<dbReference type="PANTHER" id="PTHR43261:SF1">
    <property type="entry name" value="RIBOSOME-RELEASING FACTOR 2, MITOCHONDRIAL"/>
    <property type="match status" value="1"/>
</dbReference>
<dbReference type="InterPro" id="IPR035647">
    <property type="entry name" value="EFG_III/V"/>
</dbReference>
<evidence type="ECO:0000256" key="1">
    <source>
        <dbReference type="ARBA" id="ARBA00022741"/>
    </source>
</evidence>
<dbReference type="SUPFAM" id="SSF54980">
    <property type="entry name" value="EF-G C-terminal domain-like"/>
    <property type="match status" value="2"/>
</dbReference>
<evidence type="ECO:0000256" key="3">
    <source>
        <dbReference type="ARBA" id="ARBA00023134"/>
    </source>
</evidence>
<dbReference type="InterPro" id="IPR000640">
    <property type="entry name" value="EFG_V-like"/>
</dbReference>
<keyword evidence="1" id="KW-0547">Nucleotide-binding</keyword>
<dbReference type="PANTHER" id="PTHR43261">
    <property type="entry name" value="TRANSLATION ELONGATION FACTOR G-RELATED"/>
    <property type="match status" value="1"/>
</dbReference>
<evidence type="ECO:0000256" key="5">
    <source>
        <dbReference type="ARBA" id="ARBA00048548"/>
    </source>
</evidence>
<dbReference type="GO" id="GO:0032790">
    <property type="term" value="P:ribosome disassembly"/>
    <property type="evidence" value="ECO:0007669"/>
    <property type="project" value="TreeGrafter"/>
</dbReference>
<dbReference type="InterPro" id="IPR048876">
    <property type="entry name" value="BipA_C"/>
</dbReference>
<dbReference type="InterPro" id="IPR047043">
    <property type="entry name" value="BipA_III"/>
</dbReference>
<dbReference type="FunFam" id="3.30.70.870:FF:000003">
    <property type="entry name" value="GTP-binding protein TypA"/>
    <property type="match status" value="1"/>
</dbReference>
<dbReference type="InterPro" id="IPR042116">
    <property type="entry name" value="TypA/BipA_C"/>
</dbReference>
<comment type="catalytic activity">
    <reaction evidence="5">
        <text>GTP + H2O = GDP + phosphate + H(+)</text>
        <dbReference type="Rhea" id="RHEA:19669"/>
        <dbReference type="ChEBI" id="CHEBI:15377"/>
        <dbReference type="ChEBI" id="CHEBI:15378"/>
        <dbReference type="ChEBI" id="CHEBI:37565"/>
        <dbReference type="ChEBI" id="CHEBI:43474"/>
        <dbReference type="ChEBI" id="CHEBI:58189"/>
    </reaction>
</comment>
<dbReference type="Proteomes" id="UP000005025">
    <property type="component" value="Unassembled WGS sequence"/>
</dbReference>
<dbReference type="STRING" id="797516.HMPREF9104_00341"/>
<dbReference type="InterPro" id="IPR047042">
    <property type="entry name" value="BipA_II"/>
</dbReference>
<dbReference type="Gene3D" id="2.40.50.250">
    <property type="entry name" value="bipa protein"/>
    <property type="match status" value="1"/>
</dbReference>